<evidence type="ECO:0000313" key="2">
    <source>
        <dbReference type="EMBL" id="CAB0031580.1"/>
    </source>
</evidence>
<dbReference type="SUPFAM" id="SSF53756">
    <property type="entry name" value="UDP-Glycosyltransferase/glycogen phosphorylase"/>
    <property type="match status" value="1"/>
</dbReference>
<dbReference type="InterPro" id="IPR001879">
    <property type="entry name" value="GPCR_2_extracellular_dom"/>
</dbReference>
<reference evidence="2 3" key="1">
    <citation type="submission" date="2020-02" db="EMBL/GenBank/DDBJ databases">
        <authorList>
            <person name="Ferguson B K."/>
        </authorList>
    </citation>
    <scope>NUCLEOTIDE SEQUENCE [LARGE SCALE GENOMIC DNA]</scope>
</reference>
<keyword evidence="3" id="KW-1185">Reference proteome</keyword>
<dbReference type="OrthoDB" id="16753at2759"/>
<dbReference type="Gene3D" id="3.40.50.2000">
    <property type="entry name" value="Glycogen Phosphorylase B"/>
    <property type="match status" value="1"/>
</dbReference>
<organism evidence="2 3">
    <name type="scientific">Trichogramma brassicae</name>
    <dbReference type="NCBI Taxonomy" id="86971"/>
    <lineage>
        <taxon>Eukaryota</taxon>
        <taxon>Metazoa</taxon>
        <taxon>Ecdysozoa</taxon>
        <taxon>Arthropoda</taxon>
        <taxon>Hexapoda</taxon>
        <taxon>Insecta</taxon>
        <taxon>Pterygota</taxon>
        <taxon>Neoptera</taxon>
        <taxon>Endopterygota</taxon>
        <taxon>Hymenoptera</taxon>
        <taxon>Apocrita</taxon>
        <taxon>Proctotrupomorpha</taxon>
        <taxon>Chalcidoidea</taxon>
        <taxon>Trichogrammatidae</taxon>
        <taxon>Trichogramma</taxon>
    </lineage>
</organism>
<dbReference type="AlphaFoldDB" id="A0A6H5I794"/>
<evidence type="ECO:0000313" key="3">
    <source>
        <dbReference type="Proteomes" id="UP000479190"/>
    </source>
</evidence>
<dbReference type="PROSITE" id="PS00649">
    <property type="entry name" value="G_PROTEIN_RECEP_F2_1"/>
    <property type="match status" value="1"/>
</dbReference>
<dbReference type="InterPro" id="IPR036445">
    <property type="entry name" value="GPCR_2_extracell_dom_sf"/>
</dbReference>
<name>A0A6H5I794_9HYME</name>
<feature type="domain" description="G-protein coupled receptors family 2 profile 1" evidence="1">
    <location>
        <begin position="78"/>
        <end position="130"/>
    </location>
</feature>
<sequence>MVLIETLPEHQILQIYDSLRKLNQRVLLKIADPAKLPPNLPENVITSPWIPQQAVLSWAVCVSMMTNFSLHVREQKKKCSELTSIFKSNRDECPPHFDGKYCWPSTPIESAAKLPCPIPYYANRTLTRECMPSSAEATHNVTANDELHFMRALWSVPVNHDCAVLKSEAAARNGNDALYLFGLVHHNPEDFGVDLSCIHVQEEALAQIEPFAFMLGAIRYIFIRPRKDFTERDFLRVGGSSSSSSIGGRSIPCTAPPTSGQCTRVKRKTSQRGRKRMRTCLHVDPFTHVQFDSNIFRPHVMLCLACHIFRHCTQWEKCLYIPYVLINVLMCRSSPAGAARNNYNIRRAPRDRAAAAWTLCEVDALRERPMNIQCASALTQGDRVLEPDVHRHAGLHVDVAIRLVLRGLVLAIIVQRVVVVQERLRALELEIRRQLDHARRLHDYSAVRVDAVQLDRLHDLRRGRSNARRLVGVVLLWRRPARERGLPVVGRRIHMHLHLAGVLQLDAGYRRVEARRDDSRIITEKIDYFLGRRTLGRIERPAF</sequence>
<dbReference type="SUPFAM" id="SSF111418">
    <property type="entry name" value="Hormone receptor domain"/>
    <property type="match status" value="1"/>
</dbReference>
<dbReference type="EMBL" id="CADCXV010000647">
    <property type="protein sequence ID" value="CAB0031580.1"/>
    <property type="molecule type" value="Genomic_DNA"/>
</dbReference>
<dbReference type="Gene3D" id="4.10.1240.10">
    <property type="entry name" value="GPCR, family 2, extracellular hormone receptor domain"/>
    <property type="match status" value="1"/>
</dbReference>
<protein>
    <recommendedName>
        <fullName evidence="1">G-protein coupled receptors family 2 profile 1 domain-containing protein</fullName>
    </recommendedName>
</protein>
<dbReference type="Proteomes" id="UP000479190">
    <property type="component" value="Unassembled WGS sequence"/>
</dbReference>
<gene>
    <name evidence="2" type="ORF">TBRA_LOCUS3547</name>
</gene>
<accession>A0A6H5I794</accession>
<dbReference type="InterPro" id="IPR017983">
    <property type="entry name" value="GPCR_2_secretin-like_CS"/>
</dbReference>
<dbReference type="PROSITE" id="PS50227">
    <property type="entry name" value="G_PROTEIN_RECEP_F2_3"/>
    <property type="match status" value="1"/>
</dbReference>
<evidence type="ECO:0000259" key="1">
    <source>
        <dbReference type="PROSITE" id="PS50227"/>
    </source>
</evidence>
<dbReference type="GO" id="GO:0016020">
    <property type="term" value="C:membrane"/>
    <property type="evidence" value="ECO:0007669"/>
    <property type="project" value="InterPro"/>
</dbReference>
<dbReference type="GO" id="GO:0004930">
    <property type="term" value="F:G protein-coupled receptor activity"/>
    <property type="evidence" value="ECO:0007669"/>
    <property type="project" value="InterPro"/>
</dbReference>
<proteinExistence type="predicted"/>